<keyword evidence="12" id="KW-0812">Transmembrane</keyword>
<organism evidence="14 15">
    <name type="scientific">Reinekea marinisedimentorum</name>
    <dbReference type="NCBI Taxonomy" id="230495"/>
    <lineage>
        <taxon>Bacteria</taxon>
        <taxon>Pseudomonadati</taxon>
        <taxon>Pseudomonadota</taxon>
        <taxon>Gammaproteobacteria</taxon>
        <taxon>Oceanospirillales</taxon>
        <taxon>Saccharospirillaceae</taxon>
        <taxon>Reinekea</taxon>
    </lineage>
</organism>
<feature type="transmembrane region" description="Helical" evidence="12">
    <location>
        <begin position="7"/>
        <end position="27"/>
    </location>
</feature>
<evidence type="ECO:0000256" key="7">
    <source>
        <dbReference type="ARBA" id="ARBA00022968"/>
    </source>
</evidence>
<evidence type="ECO:0000256" key="3">
    <source>
        <dbReference type="ARBA" id="ARBA00006380"/>
    </source>
</evidence>
<dbReference type="InterPro" id="IPR038107">
    <property type="entry name" value="Glycos_transf_N_sf"/>
</dbReference>
<comment type="catalytic activity">
    <reaction evidence="9 12">
        <text>lipid IVA (E. coli) + CMP-3-deoxy-beta-D-manno-octulosonate = alpha-Kdo-(2-&gt;6)-lipid IVA (E. coli) + CMP + H(+)</text>
        <dbReference type="Rhea" id="RHEA:28066"/>
        <dbReference type="ChEBI" id="CHEBI:15378"/>
        <dbReference type="ChEBI" id="CHEBI:58603"/>
        <dbReference type="ChEBI" id="CHEBI:60364"/>
        <dbReference type="ChEBI" id="CHEBI:60377"/>
        <dbReference type="ChEBI" id="CHEBI:85987"/>
        <dbReference type="EC" id="2.4.99.12"/>
    </reaction>
</comment>
<evidence type="ECO:0000256" key="4">
    <source>
        <dbReference type="ARBA" id="ARBA00012621"/>
    </source>
</evidence>
<protein>
    <recommendedName>
        <fullName evidence="5 12">3-deoxy-D-manno-octulosonic acid transferase</fullName>
        <shortName evidence="12">Kdo transferase</shortName>
        <ecNumber evidence="4 12">2.4.99.12</ecNumber>
    </recommendedName>
    <alternativeName>
        <fullName evidence="8 12">Lipid IV(A) 3-deoxy-D-manno-octulosonic acid transferase</fullName>
    </alternativeName>
</protein>
<comment type="subcellular location">
    <subcellularLocation>
        <location evidence="1">Cell inner membrane</location>
        <topology evidence="1">Single-pass membrane protein</topology>
        <orientation evidence="1">Cytoplasmic side</orientation>
    </subcellularLocation>
    <subcellularLocation>
        <location evidence="12">Cell membrane</location>
    </subcellularLocation>
</comment>
<gene>
    <name evidence="14" type="ORF">BCF53_11776</name>
</gene>
<dbReference type="Gene3D" id="3.40.50.2000">
    <property type="entry name" value="Glycogen Phosphorylase B"/>
    <property type="match status" value="1"/>
</dbReference>
<dbReference type="GO" id="GO:0005886">
    <property type="term" value="C:plasma membrane"/>
    <property type="evidence" value="ECO:0007669"/>
    <property type="project" value="UniProtKB-SubCell"/>
</dbReference>
<keyword evidence="12" id="KW-1133">Transmembrane helix</keyword>
<dbReference type="GO" id="GO:0009244">
    <property type="term" value="P:lipopolysaccharide core region biosynthetic process"/>
    <property type="evidence" value="ECO:0007669"/>
    <property type="project" value="UniProtKB-UniRule"/>
</dbReference>
<comment type="pathway">
    <text evidence="2 12">Bacterial outer membrane biogenesis; LPS core biosynthesis.</text>
</comment>
<keyword evidence="6 12" id="KW-0808">Transferase</keyword>
<evidence type="ECO:0000256" key="8">
    <source>
        <dbReference type="ARBA" id="ARBA00031445"/>
    </source>
</evidence>
<dbReference type="GO" id="GO:0043842">
    <property type="term" value="F:Kdo transferase activity"/>
    <property type="evidence" value="ECO:0007669"/>
    <property type="project" value="UniProtKB-EC"/>
</dbReference>
<dbReference type="UniPathway" id="UPA00958"/>
<dbReference type="FunFam" id="3.40.50.2000:FF:000032">
    <property type="entry name" value="3-deoxy-D-manno-octulosonic acid transferase"/>
    <property type="match status" value="1"/>
</dbReference>
<evidence type="ECO:0000256" key="11">
    <source>
        <dbReference type="PIRSR" id="PIRSR639901-2"/>
    </source>
</evidence>
<feature type="active site" description="Proton acceptor" evidence="10">
    <location>
        <position position="63"/>
    </location>
</feature>
<dbReference type="RefSeq" id="WP_132703139.1">
    <property type="nucleotide sequence ID" value="NZ_SLZR01000017.1"/>
</dbReference>
<feature type="domain" description="3-deoxy-D-manno-octulosonic-acid transferase N-terminal" evidence="13">
    <location>
        <begin position="37"/>
        <end position="214"/>
    </location>
</feature>
<dbReference type="InterPro" id="IPR007507">
    <property type="entry name" value="Glycos_transf_N"/>
</dbReference>
<keyword evidence="15" id="KW-1185">Reference proteome</keyword>
<keyword evidence="12" id="KW-0472">Membrane</keyword>
<dbReference type="NCBIfam" id="NF004388">
    <property type="entry name" value="PRK05749.1-4"/>
    <property type="match status" value="1"/>
</dbReference>
<comment type="caution">
    <text evidence="14">The sequence shown here is derived from an EMBL/GenBank/DDBJ whole genome shotgun (WGS) entry which is preliminary data.</text>
</comment>
<evidence type="ECO:0000256" key="12">
    <source>
        <dbReference type="RuleBase" id="RU365103"/>
    </source>
</evidence>
<feature type="site" description="Transition state stabilizer" evidence="11">
    <location>
        <position position="133"/>
    </location>
</feature>
<dbReference type="Gene3D" id="3.40.50.11720">
    <property type="entry name" value="3-Deoxy-D-manno-octulosonic-acid transferase, N-terminal domain"/>
    <property type="match status" value="1"/>
</dbReference>
<dbReference type="PANTHER" id="PTHR42755:SF1">
    <property type="entry name" value="3-DEOXY-D-MANNO-OCTULOSONIC ACID TRANSFERASE, MITOCHONDRIAL-RELATED"/>
    <property type="match status" value="1"/>
</dbReference>
<dbReference type="Proteomes" id="UP000295793">
    <property type="component" value="Unassembled WGS sequence"/>
</dbReference>
<sequence>MKQRIALMGYSFLCWLLTPVVFFRLWLKGRTLPAYRKRWSERLGRWPEFPQNCFWVHAVSVGETIAAQGLINQWQEKHPDIPVLVTSTTPTGSETVVKLFGSNVYHAYLPWDTARLQRRLVKRLKPRILVIMETELWPNLIRACREQQVPVMLANARLSEKSKLGYQRFPALTTPMLNSLTAVAAQHTPDADRFAELGIDDKKLQVTGSIKFDIQLDPKAALETRQLKQMIGNRPIWIAASTHEGEEARIASIQAKLRLKIPNVLLILVPRHPERADRVGGLLYKHHLEFARRSHNEVPAANQSVFLIDTLGEMMTFFGVADAAFIGNTLLEDGGGHNPIEPAALTKPVLVGPSYINFQSIVEAMRSEQAIIITQTDAELQNRLTGLLQSKDLRDTYGQRAYLFFQKQQGALKRLIGWIENLINLAPSAPANALRFRRVTQKEDDNFQV</sequence>
<dbReference type="PANTHER" id="PTHR42755">
    <property type="entry name" value="3-DEOXY-MANNO-OCTULOSONATE CYTIDYLYLTRANSFERASE"/>
    <property type="match status" value="1"/>
</dbReference>
<feature type="site" description="Transition state stabilizer" evidence="11">
    <location>
        <position position="211"/>
    </location>
</feature>
<dbReference type="SUPFAM" id="SSF53756">
    <property type="entry name" value="UDP-Glycosyltransferase/glycogen phosphorylase"/>
    <property type="match status" value="1"/>
</dbReference>
<dbReference type="InterPro" id="IPR039901">
    <property type="entry name" value="Kdotransferase"/>
</dbReference>
<keyword evidence="12" id="KW-0448">Lipopolysaccharide biosynthesis</keyword>
<dbReference type="AlphaFoldDB" id="A0A4R3HY76"/>
<keyword evidence="12" id="KW-1003">Cell membrane</keyword>
<evidence type="ECO:0000259" key="13">
    <source>
        <dbReference type="Pfam" id="PF04413"/>
    </source>
</evidence>
<evidence type="ECO:0000313" key="14">
    <source>
        <dbReference type="EMBL" id="TCS38148.1"/>
    </source>
</evidence>
<dbReference type="FunFam" id="3.40.50.11720:FF:000001">
    <property type="entry name" value="3-deoxy-D-manno-octulosonic acid transferase"/>
    <property type="match status" value="1"/>
</dbReference>
<dbReference type="EC" id="2.4.99.12" evidence="4 12"/>
<evidence type="ECO:0000256" key="5">
    <source>
        <dbReference type="ARBA" id="ARBA00019077"/>
    </source>
</evidence>
<evidence type="ECO:0000313" key="15">
    <source>
        <dbReference type="Proteomes" id="UP000295793"/>
    </source>
</evidence>
<dbReference type="Pfam" id="PF04413">
    <property type="entry name" value="Glycos_transf_N"/>
    <property type="match status" value="1"/>
</dbReference>
<evidence type="ECO:0000256" key="9">
    <source>
        <dbReference type="ARBA" id="ARBA00049183"/>
    </source>
</evidence>
<proteinExistence type="inferred from homology"/>
<name>A0A4R3HY76_9GAMM</name>
<dbReference type="EMBL" id="SLZR01000017">
    <property type="protein sequence ID" value="TCS38148.1"/>
    <property type="molecule type" value="Genomic_DNA"/>
</dbReference>
<evidence type="ECO:0000256" key="10">
    <source>
        <dbReference type="PIRSR" id="PIRSR639901-1"/>
    </source>
</evidence>
<evidence type="ECO:0000256" key="6">
    <source>
        <dbReference type="ARBA" id="ARBA00022679"/>
    </source>
</evidence>
<dbReference type="GO" id="GO:0009245">
    <property type="term" value="P:lipid A biosynthetic process"/>
    <property type="evidence" value="ECO:0007669"/>
    <property type="project" value="TreeGrafter"/>
</dbReference>
<evidence type="ECO:0000256" key="1">
    <source>
        <dbReference type="ARBA" id="ARBA00004388"/>
    </source>
</evidence>
<comment type="similarity">
    <text evidence="3">Belongs to the glycosyltransferase group 1 family. Glycosyltransferase 30 subfamily.</text>
</comment>
<comment type="function">
    <text evidence="12">Involved in lipopolysaccharide (LPS) biosynthesis. Catalyzes the transfer of 3-deoxy-D-manno-octulosonate (Kdo) residue(s) from CMP-Kdo to lipid IV(A), the tetraacyldisaccharide-1,4'-bisphosphate precursor of lipid A.</text>
</comment>
<evidence type="ECO:0000256" key="2">
    <source>
        <dbReference type="ARBA" id="ARBA00004713"/>
    </source>
</evidence>
<accession>A0A4R3HY76</accession>
<keyword evidence="7" id="KW-0735">Signal-anchor</keyword>
<reference evidence="14 15" key="1">
    <citation type="submission" date="2019-03" db="EMBL/GenBank/DDBJ databases">
        <title>Genomic Encyclopedia of Archaeal and Bacterial Type Strains, Phase II (KMG-II): from individual species to whole genera.</title>
        <authorList>
            <person name="Goeker M."/>
        </authorList>
    </citation>
    <scope>NUCLEOTIDE SEQUENCE [LARGE SCALE GENOMIC DNA]</scope>
    <source>
        <strain evidence="14 15">DSM 15388</strain>
    </source>
</reference>
<dbReference type="OrthoDB" id="9789797at2"/>